<protein>
    <recommendedName>
        <fullName evidence="3">CCHC-type domain-containing protein</fullName>
    </recommendedName>
</protein>
<keyword evidence="5" id="KW-1185">Reference proteome</keyword>
<dbReference type="Gene3D" id="4.10.60.10">
    <property type="entry name" value="Zinc finger, CCHC-type"/>
    <property type="match status" value="1"/>
</dbReference>
<comment type="caution">
    <text evidence="4">The sequence shown here is derived from an EMBL/GenBank/DDBJ whole genome shotgun (WGS) entry which is preliminary data.</text>
</comment>
<dbReference type="AlphaFoldDB" id="A0A811S526"/>
<gene>
    <name evidence="4" type="ORF">NCGR_LOCUS61646</name>
</gene>
<dbReference type="PANTHER" id="PTHR35317:SF23">
    <property type="entry name" value="OS04G0629600 PROTEIN"/>
    <property type="match status" value="1"/>
</dbReference>
<dbReference type="GO" id="GO:0008270">
    <property type="term" value="F:zinc ion binding"/>
    <property type="evidence" value="ECO:0007669"/>
    <property type="project" value="UniProtKB-KW"/>
</dbReference>
<dbReference type="PROSITE" id="PS50158">
    <property type="entry name" value="ZF_CCHC"/>
    <property type="match status" value="1"/>
</dbReference>
<feature type="domain" description="CCHC-type" evidence="3">
    <location>
        <begin position="270"/>
        <end position="284"/>
    </location>
</feature>
<dbReference type="EMBL" id="CAJGYO010000018">
    <property type="protein sequence ID" value="CAD6337548.1"/>
    <property type="molecule type" value="Genomic_DNA"/>
</dbReference>
<dbReference type="PANTHER" id="PTHR35317">
    <property type="entry name" value="OS04G0629600 PROTEIN"/>
    <property type="match status" value="1"/>
</dbReference>
<feature type="compositionally biased region" description="Basic and acidic residues" evidence="2">
    <location>
        <begin position="252"/>
        <end position="269"/>
    </location>
</feature>
<evidence type="ECO:0000256" key="1">
    <source>
        <dbReference type="PROSITE-ProRule" id="PRU00047"/>
    </source>
</evidence>
<dbReference type="GO" id="GO:0003676">
    <property type="term" value="F:nucleic acid binding"/>
    <property type="evidence" value="ECO:0007669"/>
    <property type="project" value="InterPro"/>
</dbReference>
<evidence type="ECO:0000313" key="5">
    <source>
        <dbReference type="Proteomes" id="UP000604825"/>
    </source>
</evidence>
<feature type="region of interest" description="Disordered" evidence="2">
    <location>
        <begin position="191"/>
        <end position="213"/>
    </location>
</feature>
<reference evidence="4" key="1">
    <citation type="submission" date="2020-10" db="EMBL/GenBank/DDBJ databases">
        <authorList>
            <person name="Han B."/>
            <person name="Lu T."/>
            <person name="Zhao Q."/>
            <person name="Huang X."/>
            <person name="Zhao Y."/>
        </authorList>
    </citation>
    <scope>NUCLEOTIDE SEQUENCE</scope>
</reference>
<dbReference type="InterPro" id="IPR036875">
    <property type="entry name" value="Znf_CCHC_sf"/>
</dbReference>
<dbReference type="Pfam" id="PF14223">
    <property type="entry name" value="Retrotran_gag_2"/>
    <property type="match status" value="1"/>
</dbReference>
<evidence type="ECO:0000256" key="2">
    <source>
        <dbReference type="SAM" id="MobiDB-lite"/>
    </source>
</evidence>
<dbReference type="Proteomes" id="UP000604825">
    <property type="component" value="Unassembled WGS sequence"/>
</dbReference>
<accession>A0A811S526</accession>
<proteinExistence type="predicted"/>
<organism evidence="4 5">
    <name type="scientific">Miscanthus lutarioriparius</name>
    <dbReference type="NCBI Taxonomy" id="422564"/>
    <lineage>
        <taxon>Eukaryota</taxon>
        <taxon>Viridiplantae</taxon>
        <taxon>Streptophyta</taxon>
        <taxon>Embryophyta</taxon>
        <taxon>Tracheophyta</taxon>
        <taxon>Spermatophyta</taxon>
        <taxon>Magnoliopsida</taxon>
        <taxon>Liliopsida</taxon>
        <taxon>Poales</taxon>
        <taxon>Poaceae</taxon>
        <taxon>PACMAD clade</taxon>
        <taxon>Panicoideae</taxon>
        <taxon>Andropogonodae</taxon>
        <taxon>Andropogoneae</taxon>
        <taxon>Saccharinae</taxon>
        <taxon>Miscanthus</taxon>
    </lineage>
</organism>
<keyword evidence="1" id="KW-0863">Zinc-finger</keyword>
<name>A0A811S526_9POAL</name>
<keyword evidence="1" id="KW-0862">Zinc</keyword>
<dbReference type="InterPro" id="IPR001878">
    <property type="entry name" value="Znf_CCHC"/>
</dbReference>
<feature type="region of interest" description="Disordered" evidence="2">
    <location>
        <begin position="226"/>
        <end position="273"/>
    </location>
</feature>
<evidence type="ECO:0000259" key="3">
    <source>
        <dbReference type="PROSITE" id="PS50158"/>
    </source>
</evidence>
<dbReference type="SUPFAM" id="SSF57756">
    <property type="entry name" value="Retrovirus zinc finger-like domains"/>
    <property type="match status" value="1"/>
</dbReference>
<evidence type="ECO:0000313" key="4">
    <source>
        <dbReference type="EMBL" id="CAD6337548.1"/>
    </source>
</evidence>
<keyword evidence="1" id="KW-0479">Metal-binding</keyword>
<dbReference type="OrthoDB" id="694535at2759"/>
<sequence length="449" mass="48582">MSAPSSVIVCHRHHRAVEVSQSPRIAEGAEVLGEVIVESGVVKGANSGAIKHPCSRAPTIVGVGASMKVNLAGLWHAVEPKEGEEVLIEYREDRLAMAAILREANTQHLLRQFGDIGFNEGESVDDFSLRIMSLANTIRTLGHDITDAQIVKKMLQVVPEHLEQIAYSIETLLDVNELSVEEVVGHLRAIEQRKKKPASAGASSTADKQGRLLVTEEEWMARLKLRESGEGSGSGKRGKTRHGCGGGSGGGRDGKGHDGQRKPQERNPDKCANCGIKGHYAKDCHKPRREQKAHVAEGKEQQALMMASTTATTINDALSSSSSWLATCVEIHKAEVFAELEPRTNRDALPEDRVVRVDQEHKAAPWVGDIRVIGEHAGAEGREAILRQMWQLDPRAAVVRVEQVGGRGGGVADQYPALRRCPAVVVPQHACGVDVDGLLLRDAEEHGSV</sequence>